<evidence type="ECO:0000313" key="8">
    <source>
        <dbReference type="Proteomes" id="UP000011083"/>
    </source>
</evidence>
<keyword evidence="3" id="KW-0375">Hydrogen ion transport</keyword>
<dbReference type="GO" id="GO:0046961">
    <property type="term" value="F:proton-transporting ATPase activity, rotational mechanism"/>
    <property type="evidence" value="ECO:0007669"/>
    <property type="project" value="InterPro"/>
</dbReference>
<organism evidence="7 8">
    <name type="scientific">Acanthamoeba castellanii (strain ATCC 30010 / Neff)</name>
    <dbReference type="NCBI Taxonomy" id="1257118"/>
    <lineage>
        <taxon>Eukaryota</taxon>
        <taxon>Amoebozoa</taxon>
        <taxon>Discosea</taxon>
        <taxon>Longamoebia</taxon>
        <taxon>Centramoebida</taxon>
        <taxon>Acanthamoebidae</taxon>
        <taxon>Acanthamoeba</taxon>
    </lineage>
</organism>
<dbReference type="AlphaFoldDB" id="L8GGR7"/>
<dbReference type="GO" id="GO:0000221">
    <property type="term" value="C:vacuolar proton-transporting V-type ATPase, V1 domain"/>
    <property type="evidence" value="ECO:0007669"/>
    <property type="project" value="InterPro"/>
</dbReference>
<evidence type="ECO:0000256" key="1">
    <source>
        <dbReference type="ARBA" id="ARBA00008613"/>
    </source>
</evidence>
<evidence type="ECO:0000313" key="7">
    <source>
        <dbReference type="EMBL" id="ELR11396.1"/>
    </source>
</evidence>
<dbReference type="KEGG" id="acan:ACA1_135960"/>
<gene>
    <name evidence="7" type="ORF">ACA1_135960</name>
</gene>
<dbReference type="OMA" id="QTNELEW"/>
<evidence type="ECO:0000259" key="6">
    <source>
        <dbReference type="Pfam" id="PF11698"/>
    </source>
</evidence>
<evidence type="ECO:0000256" key="4">
    <source>
        <dbReference type="ARBA" id="ARBA00023065"/>
    </source>
</evidence>
<dbReference type="InterPro" id="IPR011989">
    <property type="entry name" value="ARM-like"/>
</dbReference>
<keyword evidence="2" id="KW-0813">Transport</keyword>
<name>L8GGR7_ACACF</name>
<dbReference type="PROSITE" id="PS50176">
    <property type="entry name" value="ARM_REPEAT"/>
    <property type="match status" value="1"/>
</dbReference>
<dbReference type="Gene3D" id="1.25.40.150">
    <property type="entry name" value="V-type ATPase, subunit H, C-terminal domain"/>
    <property type="match status" value="1"/>
</dbReference>
<evidence type="ECO:0000256" key="5">
    <source>
        <dbReference type="PROSITE-ProRule" id="PRU00259"/>
    </source>
</evidence>
<dbReference type="InterPro" id="IPR011987">
    <property type="entry name" value="ATPase_V1-cplx_hsu_C"/>
</dbReference>
<reference evidence="7 8" key="1">
    <citation type="journal article" date="2013" name="Genome Biol.">
        <title>Genome of Acanthamoeba castellanii highlights extensive lateral gene transfer and early evolution of tyrosine kinase signaling.</title>
        <authorList>
            <person name="Clarke M."/>
            <person name="Lohan A.J."/>
            <person name="Liu B."/>
            <person name="Lagkouvardos I."/>
            <person name="Roy S."/>
            <person name="Zafar N."/>
            <person name="Bertelli C."/>
            <person name="Schilde C."/>
            <person name="Kianianmomeni A."/>
            <person name="Burglin T.R."/>
            <person name="Frech C."/>
            <person name="Turcotte B."/>
            <person name="Kopec K.O."/>
            <person name="Synnott J.M."/>
            <person name="Choo C."/>
            <person name="Paponov I."/>
            <person name="Finkler A."/>
            <person name="Soon Heng Tan C."/>
            <person name="Hutchins A.P."/>
            <person name="Weinmeier T."/>
            <person name="Rattei T."/>
            <person name="Chu J.S."/>
            <person name="Gimenez G."/>
            <person name="Irimia M."/>
            <person name="Rigden D.J."/>
            <person name="Fitzpatrick D.A."/>
            <person name="Lorenzo-Morales J."/>
            <person name="Bateman A."/>
            <person name="Chiu C.H."/>
            <person name="Tang P."/>
            <person name="Hegemann P."/>
            <person name="Fromm H."/>
            <person name="Raoult D."/>
            <person name="Greub G."/>
            <person name="Miranda-Saavedra D."/>
            <person name="Chen N."/>
            <person name="Nash P."/>
            <person name="Ginger M.L."/>
            <person name="Horn M."/>
            <person name="Schaap P."/>
            <person name="Caler L."/>
            <person name="Loftus B."/>
        </authorList>
    </citation>
    <scope>NUCLEOTIDE SEQUENCE [LARGE SCALE GENOMIC DNA]</scope>
    <source>
        <strain evidence="7 8">Neff</strain>
    </source>
</reference>
<dbReference type="Pfam" id="PF03224">
    <property type="entry name" value="V-ATPase_H_N"/>
    <property type="match status" value="1"/>
</dbReference>
<protein>
    <submittedName>
        <fullName evidence="7">Vacuolar atp synthase subunit h, putative</fullName>
    </submittedName>
</protein>
<proteinExistence type="inferred from homology"/>
<accession>L8GGR7</accession>
<keyword evidence="4" id="KW-0406">Ion transport</keyword>
<comment type="similarity">
    <text evidence="1">Belongs to the V-ATPase H subunit family.</text>
</comment>
<dbReference type="SUPFAM" id="SSF48371">
    <property type="entry name" value="ARM repeat"/>
    <property type="match status" value="1"/>
</dbReference>
<dbReference type="OrthoDB" id="10263554at2759"/>
<dbReference type="Pfam" id="PF11698">
    <property type="entry name" value="V-ATPase_H_C"/>
    <property type="match status" value="1"/>
</dbReference>
<dbReference type="VEuPathDB" id="AmoebaDB:ACA1_135960"/>
<dbReference type="InterPro" id="IPR016024">
    <property type="entry name" value="ARM-type_fold"/>
</dbReference>
<dbReference type="InterPro" id="IPR004908">
    <property type="entry name" value="ATPase_V1-cplx_hsu"/>
</dbReference>
<dbReference type="InterPro" id="IPR000225">
    <property type="entry name" value="Armadillo"/>
</dbReference>
<feature type="repeat" description="ARM" evidence="5">
    <location>
        <begin position="23"/>
        <end position="66"/>
    </location>
</feature>
<evidence type="ECO:0000256" key="3">
    <source>
        <dbReference type="ARBA" id="ARBA00022781"/>
    </source>
</evidence>
<dbReference type="Proteomes" id="UP000011083">
    <property type="component" value="Unassembled WGS sequence"/>
</dbReference>
<feature type="domain" description="ATPase V1 complex subunit H C-terminal" evidence="6">
    <location>
        <begin position="101"/>
        <end position="210"/>
    </location>
</feature>
<dbReference type="InterPro" id="IPR038497">
    <property type="entry name" value="ATPase_V1-cplx_hsu_C_sf"/>
</dbReference>
<dbReference type="Gene3D" id="1.25.10.10">
    <property type="entry name" value="Leucine-rich Repeat Variant"/>
    <property type="match status" value="1"/>
</dbReference>
<dbReference type="EMBL" id="KB008153">
    <property type="protein sequence ID" value="ELR11396.1"/>
    <property type="molecule type" value="Genomic_DNA"/>
</dbReference>
<dbReference type="GeneID" id="14911813"/>
<dbReference type="STRING" id="1257118.L8GGR7"/>
<keyword evidence="8" id="KW-1185">Reference proteome</keyword>
<dbReference type="RefSeq" id="XP_004333409.1">
    <property type="nucleotide sequence ID" value="XM_004333361.1"/>
</dbReference>
<sequence length="217" mass="25065">MAPIAIRTLFHVMVWRDFGHISNLVSQLVEVIRKEDRVKIRRVGVATLRNILSKGENNEQMIKAGMVKLAAGLTQKKWKDEDIEQDLAVLNEVLEKDVNVLNSFELYREEVMSGNLVWSLVHRSEKFWRENVGRFEENNFKVLGSSNNPQVLAIACYDLGEFVRFHPRGRKVLSKMDGKVDIMNLMTNNPDAEVQKHALLCVQKMMVHNWEYLSNAN</sequence>
<dbReference type="PANTHER" id="PTHR10698:SF0">
    <property type="entry name" value="V-TYPE PROTON ATPASE SUBUNIT H"/>
    <property type="match status" value="1"/>
</dbReference>
<evidence type="ECO:0000256" key="2">
    <source>
        <dbReference type="ARBA" id="ARBA00022448"/>
    </source>
</evidence>
<dbReference type="PANTHER" id="PTHR10698">
    <property type="entry name" value="V-TYPE PROTON ATPASE SUBUNIT H"/>
    <property type="match status" value="1"/>
</dbReference>